<evidence type="ECO:0000256" key="1">
    <source>
        <dbReference type="SAM" id="Phobius"/>
    </source>
</evidence>
<dbReference type="EMBL" id="LN890655">
    <property type="protein sequence ID" value="CUS04688.2"/>
    <property type="molecule type" value="Genomic_DNA"/>
</dbReference>
<keyword evidence="3" id="KW-1185">Reference proteome</keyword>
<evidence type="ECO:0000313" key="2">
    <source>
        <dbReference type="EMBL" id="CUS04688.2"/>
    </source>
</evidence>
<name>A0A160T632_9CHLR</name>
<dbReference type="RefSeq" id="WP_095043991.1">
    <property type="nucleotide sequence ID" value="NZ_LN890655.1"/>
</dbReference>
<dbReference type="KEGG" id="pbf:CFX0092_A2810"/>
<dbReference type="AlphaFoldDB" id="A0A160T632"/>
<accession>A0A160T632</accession>
<reference evidence="2" key="1">
    <citation type="submission" date="2016-01" db="EMBL/GenBank/DDBJ databases">
        <authorList>
            <person name="Mcilroy J.S."/>
            <person name="Karst M S."/>
            <person name="Albertsen M."/>
        </authorList>
    </citation>
    <scope>NUCLEOTIDE SEQUENCE</scope>
    <source>
        <strain evidence="2">Cfx-K</strain>
    </source>
</reference>
<evidence type="ECO:0000313" key="3">
    <source>
        <dbReference type="Proteomes" id="UP000215027"/>
    </source>
</evidence>
<sequence>MNTIDKTMNHEIASIDRGENWQTKVLLGGGLIGAVIGLVTSWLLVRTARETRGGPPAITTGDAIKVGVTIFGLVRAIAALGDKK</sequence>
<dbReference type="Proteomes" id="UP000215027">
    <property type="component" value="Chromosome I"/>
</dbReference>
<keyword evidence="1" id="KW-0812">Transmembrane</keyword>
<keyword evidence="1" id="KW-0472">Membrane</keyword>
<proteinExistence type="predicted"/>
<organism evidence="2 3">
    <name type="scientific">Candidatus Promineifilum breve</name>
    <dbReference type="NCBI Taxonomy" id="1806508"/>
    <lineage>
        <taxon>Bacteria</taxon>
        <taxon>Bacillati</taxon>
        <taxon>Chloroflexota</taxon>
        <taxon>Ardenticatenia</taxon>
        <taxon>Candidatus Promineifilales</taxon>
        <taxon>Candidatus Promineifilaceae</taxon>
        <taxon>Candidatus Promineifilum</taxon>
    </lineage>
</organism>
<feature type="transmembrane region" description="Helical" evidence="1">
    <location>
        <begin position="25"/>
        <end position="45"/>
    </location>
</feature>
<keyword evidence="1" id="KW-1133">Transmembrane helix</keyword>
<protein>
    <submittedName>
        <fullName evidence="2">Uncharacterized protein</fullName>
    </submittedName>
</protein>
<gene>
    <name evidence="2" type="ORF">CFX0092_A2810</name>
</gene>